<protein>
    <submittedName>
        <fullName evidence="2">Pectinacetylesterase</fullName>
    </submittedName>
</protein>
<accession>A0A2L0EJX9</accession>
<gene>
    <name evidence="2" type="ORF">SOCE26_009580</name>
</gene>
<keyword evidence="1" id="KW-0732">Signal</keyword>
<evidence type="ECO:0000313" key="3">
    <source>
        <dbReference type="Proteomes" id="UP000238348"/>
    </source>
</evidence>
<dbReference type="Gene3D" id="3.40.50.1820">
    <property type="entry name" value="alpha/beta hydrolase"/>
    <property type="match status" value="1"/>
</dbReference>
<evidence type="ECO:0000313" key="2">
    <source>
        <dbReference type="EMBL" id="AUX39564.1"/>
    </source>
</evidence>
<dbReference type="EMBL" id="CP012673">
    <property type="protein sequence ID" value="AUX39564.1"/>
    <property type="molecule type" value="Genomic_DNA"/>
</dbReference>
<sequence>MECYSPLLMRRKDRKPLLFLRFPLPLCLLAVAGCGGSDVKDPSAGAAPPAAILSLPPGWNTVEPGGETTCSRGDPFKYFVRPGTVNRLIVEFRGGGACWNAATCSVAGSLFQETVTEDPMVVNQQGASGIYDHENPDNPFRDWHHVYIPYCTGDIHWGDNVATYGEGSSAVSIQHKGAVNVRAALAWVYENVPAPEKIFVTGCSAGAYGSIMWSAHLREHYKEASVYQFADSGAGIITETFFEDSFPSWKPEGAYPTWIGGLDPAELARLDVLYRTIGNHYPDMRLSQFNTAYDEDQVFFFKAMGGGSAQDWSAAMRASIDQIEASTPNFSSYLAPGSDHCILWRPAFYTVESGGKRLVQWLDDLVNREPPPSVACEGDACGAPQ</sequence>
<dbReference type="PANTHER" id="PTHR21562">
    <property type="entry name" value="NOTUM-RELATED"/>
    <property type="match status" value="1"/>
</dbReference>
<dbReference type="InterPro" id="IPR004963">
    <property type="entry name" value="PAE/NOTUM"/>
</dbReference>
<dbReference type="GO" id="GO:0016787">
    <property type="term" value="F:hydrolase activity"/>
    <property type="evidence" value="ECO:0007669"/>
    <property type="project" value="InterPro"/>
</dbReference>
<evidence type="ECO:0000256" key="1">
    <source>
        <dbReference type="SAM" id="SignalP"/>
    </source>
</evidence>
<feature type="chain" id="PRO_5014798118" evidence="1">
    <location>
        <begin position="33"/>
        <end position="385"/>
    </location>
</feature>
<feature type="signal peptide" evidence="1">
    <location>
        <begin position="1"/>
        <end position="32"/>
    </location>
</feature>
<dbReference type="PANTHER" id="PTHR21562:SF83">
    <property type="entry name" value="PECTIN ACETYLESTERASE 4"/>
    <property type="match status" value="1"/>
</dbReference>
<dbReference type="Pfam" id="PF03283">
    <property type="entry name" value="PAE"/>
    <property type="match status" value="1"/>
</dbReference>
<organism evidence="2 3">
    <name type="scientific">Sorangium cellulosum</name>
    <name type="common">Polyangium cellulosum</name>
    <dbReference type="NCBI Taxonomy" id="56"/>
    <lineage>
        <taxon>Bacteria</taxon>
        <taxon>Pseudomonadati</taxon>
        <taxon>Myxococcota</taxon>
        <taxon>Polyangia</taxon>
        <taxon>Polyangiales</taxon>
        <taxon>Polyangiaceae</taxon>
        <taxon>Sorangium</taxon>
    </lineage>
</organism>
<dbReference type="AlphaFoldDB" id="A0A2L0EJX9"/>
<dbReference type="SUPFAM" id="SSF53474">
    <property type="entry name" value="alpha/beta-Hydrolases"/>
    <property type="match status" value="1"/>
</dbReference>
<reference evidence="2 3" key="1">
    <citation type="submission" date="2015-09" db="EMBL/GenBank/DDBJ databases">
        <title>Sorangium comparison.</title>
        <authorList>
            <person name="Zaburannyi N."/>
            <person name="Bunk B."/>
            <person name="Overmann J."/>
            <person name="Mueller R."/>
        </authorList>
    </citation>
    <scope>NUCLEOTIDE SEQUENCE [LARGE SCALE GENOMIC DNA]</scope>
    <source>
        <strain evidence="2 3">So ce26</strain>
    </source>
</reference>
<proteinExistence type="predicted"/>
<name>A0A2L0EJX9_SORCE</name>
<dbReference type="Proteomes" id="UP000238348">
    <property type="component" value="Chromosome"/>
</dbReference>
<dbReference type="InterPro" id="IPR029058">
    <property type="entry name" value="AB_hydrolase_fold"/>
</dbReference>